<sequence>MSVHAGRMRVSIAVVSLLVGLCFGPTPTEGHQCFCGVRRAQNETIYPDHPIEPGEWPWHTLIYHWPGPKLYPPARICEGALIDERFVLAAAHCLMVGGAGRKGELLPADQLVVHVGVVAVQQDHEQSRRFRVRNVTVEDESDLALIELVLVQEPPRVLPLGMPLLDSEEGSGEEQPGGWKPTPVCLVDALDLTTLYGTEMYILNQSQRTRLGGYEPVRLVLDEFLLCTGSTLAMKSRSINGTTVSFTIKGRHLGDSIANFKPRDFPNRASRFHLAVDLNLPSHDRGTALYFKHQGTWSLLGFTVARATRQWTPGSVCLPNDIISFDCLYPALDWVMENFADTNS</sequence>
<keyword evidence="6" id="KW-1185">Reference proteome</keyword>
<evidence type="ECO:0000259" key="3">
    <source>
        <dbReference type="PROSITE" id="PS50240"/>
    </source>
</evidence>
<protein>
    <submittedName>
        <fullName evidence="4">AGAP003977-PA-like protein</fullName>
    </submittedName>
</protein>
<evidence type="ECO:0000313" key="4">
    <source>
        <dbReference type="EMBL" id="KFB45398.1"/>
    </source>
</evidence>
<gene>
    <name evidence="4" type="ORF">ZHAS_00013327</name>
</gene>
<dbReference type="InterPro" id="IPR009003">
    <property type="entry name" value="Peptidase_S1_PA"/>
</dbReference>
<dbReference type="SUPFAM" id="SSF50494">
    <property type="entry name" value="Trypsin-like serine proteases"/>
    <property type="match status" value="1"/>
</dbReference>
<reference evidence="5" key="2">
    <citation type="submission" date="2020-05" db="UniProtKB">
        <authorList>
            <consortium name="EnsemblMetazoa"/>
        </authorList>
    </citation>
    <scope>IDENTIFICATION</scope>
</reference>
<dbReference type="EMBL" id="ATLV01020567">
    <property type="status" value="NOT_ANNOTATED_CDS"/>
    <property type="molecule type" value="Genomic_DNA"/>
</dbReference>
<dbReference type="EMBL" id="KE525303">
    <property type="protein sequence ID" value="KFB45398.1"/>
    <property type="molecule type" value="Genomic_DNA"/>
</dbReference>
<evidence type="ECO:0000256" key="2">
    <source>
        <dbReference type="SAM" id="SignalP"/>
    </source>
</evidence>
<dbReference type="VEuPathDB" id="VectorBase:ASIS001610"/>
<dbReference type="SMART" id="SM00020">
    <property type="entry name" value="Tryp_SPc"/>
    <property type="match status" value="1"/>
</dbReference>
<evidence type="ECO:0000313" key="6">
    <source>
        <dbReference type="Proteomes" id="UP000030765"/>
    </source>
</evidence>
<name>A0A084W5A4_ANOSI</name>
<dbReference type="STRING" id="74873.A0A084W5A4"/>
<dbReference type="InterPro" id="IPR051333">
    <property type="entry name" value="CLIP_Serine_Protease"/>
</dbReference>
<reference evidence="4 6" key="1">
    <citation type="journal article" date="2014" name="BMC Genomics">
        <title>Genome sequence of Anopheles sinensis provides insight into genetics basis of mosquito competence for malaria parasites.</title>
        <authorList>
            <person name="Zhou D."/>
            <person name="Zhang D."/>
            <person name="Ding G."/>
            <person name="Shi L."/>
            <person name="Hou Q."/>
            <person name="Ye Y."/>
            <person name="Xu Y."/>
            <person name="Zhou H."/>
            <person name="Xiong C."/>
            <person name="Li S."/>
            <person name="Yu J."/>
            <person name="Hong S."/>
            <person name="Yu X."/>
            <person name="Zou P."/>
            <person name="Chen C."/>
            <person name="Chang X."/>
            <person name="Wang W."/>
            <person name="Lv Y."/>
            <person name="Sun Y."/>
            <person name="Ma L."/>
            <person name="Shen B."/>
            <person name="Zhu C."/>
        </authorList>
    </citation>
    <scope>NUCLEOTIDE SEQUENCE [LARGE SCALE GENOMIC DNA]</scope>
</reference>
<dbReference type="VEuPathDB" id="VectorBase:ASIC013327"/>
<dbReference type="Pfam" id="PF00089">
    <property type="entry name" value="Trypsin"/>
    <property type="match status" value="1"/>
</dbReference>
<dbReference type="OMA" id="LDWVMEN"/>
<feature type="signal peptide" evidence="2">
    <location>
        <begin position="1"/>
        <end position="30"/>
    </location>
</feature>
<dbReference type="PANTHER" id="PTHR24260">
    <property type="match status" value="1"/>
</dbReference>
<dbReference type="Gene3D" id="2.40.10.10">
    <property type="entry name" value="Trypsin-like serine proteases"/>
    <property type="match status" value="1"/>
</dbReference>
<dbReference type="GO" id="GO:0004252">
    <property type="term" value="F:serine-type endopeptidase activity"/>
    <property type="evidence" value="ECO:0007669"/>
    <property type="project" value="InterPro"/>
</dbReference>
<feature type="domain" description="Peptidase S1" evidence="3">
    <location>
        <begin position="45"/>
        <end position="340"/>
    </location>
</feature>
<dbReference type="EnsemblMetazoa" id="ASIC013327-RA">
    <property type="protein sequence ID" value="ASIC013327-PA"/>
    <property type="gene ID" value="ASIC013327"/>
</dbReference>
<proteinExistence type="inferred from homology"/>
<dbReference type="Proteomes" id="UP000030765">
    <property type="component" value="Unassembled WGS sequence"/>
</dbReference>
<dbReference type="GO" id="GO:0006508">
    <property type="term" value="P:proteolysis"/>
    <property type="evidence" value="ECO:0007669"/>
    <property type="project" value="InterPro"/>
</dbReference>
<dbReference type="InterPro" id="IPR043504">
    <property type="entry name" value="Peptidase_S1_PA_chymotrypsin"/>
</dbReference>
<dbReference type="PROSITE" id="PS50240">
    <property type="entry name" value="TRYPSIN_DOM"/>
    <property type="match status" value="1"/>
</dbReference>
<accession>A0A084W5A4</accession>
<keyword evidence="2" id="KW-0732">Signal</keyword>
<dbReference type="AlphaFoldDB" id="A0A084W5A4"/>
<organism evidence="4">
    <name type="scientific">Anopheles sinensis</name>
    <name type="common">Mosquito</name>
    <dbReference type="NCBI Taxonomy" id="74873"/>
    <lineage>
        <taxon>Eukaryota</taxon>
        <taxon>Metazoa</taxon>
        <taxon>Ecdysozoa</taxon>
        <taxon>Arthropoda</taxon>
        <taxon>Hexapoda</taxon>
        <taxon>Insecta</taxon>
        <taxon>Pterygota</taxon>
        <taxon>Neoptera</taxon>
        <taxon>Endopterygota</taxon>
        <taxon>Diptera</taxon>
        <taxon>Nematocera</taxon>
        <taxon>Culicoidea</taxon>
        <taxon>Culicidae</taxon>
        <taxon>Anophelinae</taxon>
        <taxon>Anopheles</taxon>
    </lineage>
</organism>
<comment type="similarity">
    <text evidence="1">Belongs to the peptidase S1 family. CLIP subfamily.</text>
</comment>
<dbReference type="PANTHER" id="PTHR24260:SF136">
    <property type="entry name" value="GH08193P-RELATED"/>
    <property type="match status" value="1"/>
</dbReference>
<dbReference type="InterPro" id="IPR001254">
    <property type="entry name" value="Trypsin_dom"/>
</dbReference>
<feature type="chain" id="PRO_5001784295" evidence="2">
    <location>
        <begin position="31"/>
        <end position="344"/>
    </location>
</feature>
<evidence type="ECO:0000313" key="5">
    <source>
        <dbReference type="EnsemblMetazoa" id="ASIC013327-PA"/>
    </source>
</evidence>
<evidence type="ECO:0000256" key="1">
    <source>
        <dbReference type="ARBA" id="ARBA00024195"/>
    </source>
</evidence>
<dbReference type="OrthoDB" id="6147874at2759"/>